<keyword evidence="7" id="KW-0044">Antibiotic</keyword>
<dbReference type="Gene3D" id="3.30.30.10">
    <property type="entry name" value="Knottin, scorpion toxin-like"/>
    <property type="match status" value="1"/>
</dbReference>
<evidence type="ECO:0000256" key="1">
    <source>
        <dbReference type="ARBA" id="ARBA00004613"/>
    </source>
</evidence>
<dbReference type="AlphaFoldDB" id="A4FSG3"/>
<dbReference type="InterPro" id="IPR036574">
    <property type="entry name" value="Scorpion_toxin-like_sf"/>
</dbReference>
<dbReference type="GO" id="GO:0045087">
    <property type="term" value="P:innate immune response"/>
    <property type="evidence" value="ECO:0007669"/>
    <property type="project" value="UniProtKB-KW"/>
</dbReference>
<proteinExistence type="evidence at transcript level"/>
<keyword evidence="9" id="KW-0732">Signal</keyword>
<dbReference type="PROSITE" id="PS51378">
    <property type="entry name" value="INVERT_DEFENSINS"/>
    <property type="match status" value="1"/>
</dbReference>
<dbReference type="GO" id="GO:0042742">
    <property type="term" value="P:defense response to bacterium"/>
    <property type="evidence" value="ECO:0007669"/>
    <property type="project" value="UniProtKB-KW"/>
</dbReference>
<dbReference type="InterPro" id="IPR001542">
    <property type="entry name" value="Defensin_invertebrate/fungal"/>
</dbReference>
<dbReference type="FunFam" id="3.30.30.10:FF:000005">
    <property type="entry name" value="Defensin"/>
    <property type="match status" value="1"/>
</dbReference>
<dbReference type="GO" id="GO:0006959">
    <property type="term" value="P:humoral immune response"/>
    <property type="evidence" value="ECO:0007669"/>
    <property type="project" value="TreeGrafter"/>
</dbReference>
<keyword evidence="5" id="KW-0391">Immunity</keyword>
<accession>A4FSG3</accession>
<dbReference type="SUPFAM" id="SSF57095">
    <property type="entry name" value="Scorpion toxin-like"/>
    <property type="match status" value="1"/>
</dbReference>
<dbReference type="GO" id="GO:0005615">
    <property type="term" value="C:extracellular space"/>
    <property type="evidence" value="ECO:0007669"/>
    <property type="project" value="TreeGrafter"/>
</dbReference>
<evidence type="ECO:0000256" key="2">
    <source>
        <dbReference type="ARBA" id="ARBA00022525"/>
    </source>
</evidence>
<dbReference type="PANTHER" id="PTHR13645:SF0">
    <property type="entry name" value="DEFENSIN"/>
    <property type="match status" value="1"/>
</dbReference>
<evidence type="ECO:0000256" key="8">
    <source>
        <dbReference type="ARBA" id="ARBA00023157"/>
    </source>
</evidence>
<organism evidence="11">
    <name type="scientific">Thermobia domestica</name>
    <name type="common">Firebrat</name>
    <name type="synonym">Lepisma domestica</name>
    <dbReference type="NCBI Taxonomy" id="89055"/>
    <lineage>
        <taxon>Eukaryota</taxon>
        <taxon>Metazoa</taxon>
        <taxon>Ecdysozoa</taxon>
        <taxon>Arthropoda</taxon>
        <taxon>Hexapoda</taxon>
        <taxon>Insecta</taxon>
        <taxon>Zygentoma</taxon>
        <taxon>Lepismatidae</taxon>
        <taxon>Thermobia</taxon>
    </lineage>
</organism>
<dbReference type="EMBL" id="AM495104">
    <property type="protein sequence ID" value="CAM36306.1"/>
    <property type="molecule type" value="mRNA"/>
</dbReference>
<sequence>MKTSVALVLLACLLVSAVMTAPLEGPEGRALRHRRVTCDLLSFSSKIFSFNHSACAAHCLAKRKKGGRCVNGVCRCRN</sequence>
<name>A4FSG3_THEDO</name>
<feature type="chain" id="PRO_5002669005" description="Invertebrate defensins family profile domain-containing protein" evidence="9">
    <location>
        <begin position="21"/>
        <end position="78"/>
    </location>
</feature>
<evidence type="ECO:0000313" key="11">
    <source>
        <dbReference type="EMBL" id="CAM36306.1"/>
    </source>
</evidence>
<evidence type="ECO:0000256" key="3">
    <source>
        <dbReference type="ARBA" id="ARBA00022529"/>
    </source>
</evidence>
<protein>
    <recommendedName>
        <fullName evidence="10">Invertebrate defensins family profile domain-containing protein</fullName>
    </recommendedName>
</protein>
<comment type="subcellular location">
    <subcellularLocation>
        <location evidence="1">Secreted</location>
    </subcellularLocation>
</comment>
<keyword evidence="6" id="KW-0211">Defensin</keyword>
<dbReference type="PANTHER" id="PTHR13645">
    <property type="entry name" value="DEFENSIN"/>
    <property type="match status" value="1"/>
</dbReference>
<dbReference type="Pfam" id="PF01097">
    <property type="entry name" value="Defensin_2"/>
    <property type="match status" value="1"/>
</dbReference>
<keyword evidence="3" id="KW-0929">Antimicrobial</keyword>
<keyword evidence="2" id="KW-0964">Secreted</keyword>
<reference evidence="11" key="1">
    <citation type="journal article" date="2007" name="Insect Biochem. Mol. Biol.">
        <title>Identification of immune-related genes from an apterygote insect, the firebrat Thermobia domestica.</title>
        <authorList>
            <person name="Altincicek B."/>
            <person name="Vilcinskas A."/>
        </authorList>
    </citation>
    <scope>NUCLEOTIDE SEQUENCE</scope>
    <source>
        <strain evidence="11">16</strain>
    </source>
</reference>
<evidence type="ECO:0000256" key="6">
    <source>
        <dbReference type="ARBA" id="ARBA00022940"/>
    </source>
</evidence>
<keyword evidence="8" id="KW-1015">Disulfide bond</keyword>
<dbReference type="CDD" id="cd21806">
    <property type="entry name" value="DEFL_defensin-like"/>
    <property type="match status" value="1"/>
</dbReference>
<evidence type="ECO:0000256" key="5">
    <source>
        <dbReference type="ARBA" id="ARBA00022859"/>
    </source>
</evidence>
<keyword evidence="4" id="KW-0399">Innate immunity</keyword>
<evidence type="ECO:0000256" key="9">
    <source>
        <dbReference type="SAM" id="SignalP"/>
    </source>
</evidence>
<evidence type="ECO:0000256" key="7">
    <source>
        <dbReference type="ARBA" id="ARBA00023022"/>
    </source>
</evidence>
<feature type="domain" description="Invertebrate defensins family profile" evidence="10">
    <location>
        <begin position="35"/>
        <end position="78"/>
    </location>
</feature>
<evidence type="ECO:0000259" key="10">
    <source>
        <dbReference type="PROSITE" id="PS51378"/>
    </source>
</evidence>
<evidence type="ECO:0000256" key="4">
    <source>
        <dbReference type="ARBA" id="ARBA00022588"/>
    </source>
</evidence>
<feature type="signal peptide" evidence="9">
    <location>
        <begin position="1"/>
        <end position="20"/>
    </location>
</feature>